<feature type="compositionally biased region" description="Low complexity" evidence="1">
    <location>
        <begin position="156"/>
        <end position="180"/>
    </location>
</feature>
<keyword evidence="3" id="KW-1185">Reference proteome</keyword>
<feature type="compositionally biased region" description="Basic residues" evidence="1">
    <location>
        <begin position="226"/>
        <end position="236"/>
    </location>
</feature>
<comment type="caution">
    <text evidence="2">The sequence shown here is derived from an EMBL/GenBank/DDBJ whole genome shotgun (WGS) entry which is preliminary data.</text>
</comment>
<sequence>MRFRIQTHAPLPDVKAWFVPDVQNVPESIIDLKETLCRRVQSLKDGHYHGKDLVLLLEGFELLNDSPFDAVRDGDLVTVKLSPSVQDEDENMDIQLPEVPQHRKRKRSPERTASTSTRPVRPPVVQPAVVQPVSKKALVESSSDSSSEEDSDTESDSSSTTSTSSSSSSSSSTSSDSSSTAPSSPPKPQSSNAVLKKPASTKPTPAALTGTASTAHVPPGQGKATTHSRNKRRKKKREFEKLALTPPKGLSETNTIPLGTSTAQKGGSSPSSSAQDRRHRDGPAPDVAGALNNAFQSNASGPQYEQQPQGSRLAGHSEATPASVYITLDQVAMGTLRNKNKKKGFKLSMNAPIPQKIVFNAEPGPSGLISHSTTECGTPTSHAQTTDYLSTGGPTGPILPSASQSQARLVPPSEIQELGLLPPNMFVTSVDVEAGVWDDPSTIRKSKRNNRKKKCQAQNDWYGYEREEAVEELPYGEQENGSVCAVGREAGESSSFDWDRADKVWENCAVVQGIEQLTVGRLALDINPKTFSPELMLSVGRVTSVLQDTTPQVTIRQLIRPAESEAALAFGLGGGEATEDGVEDDGPELSCAWDGILQAGWRLIK</sequence>
<accession>A0A9W8K0I2</accession>
<dbReference type="EMBL" id="JANKHO010000561">
    <property type="protein sequence ID" value="KAJ3508449.1"/>
    <property type="molecule type" value="Genomic_DNA"/>
</dbReference>
<gene>
    <name evidence="2" type="ORF">NLJ89_g5749</name>
</gene>
<feature type="compositionally biased region" description="Acidic residues" evidence="1">
    <location>
        <begin position="146"/>
        <end position="155"/>
    </location>
</feature>
<feature type="region of interest" description="Disordered" evidence="1">
    <location>
        <begin position="82"/>
        <end position="317"/>
    </location>
</feature>
<organism evidence="2 3">
    <name type="scientific">Agrocybe chaxingu</name>
    <dbReference type="NCBI Taxonomy" id="84603"/>
    <lineage>
        <taxon>Eukaryota</taxon>
        <taxon>Fungi</taxon>
        <taxon>Dikarya</taxon>
        <taxon>Basidiomycota</taxon>
        <taxon>Agaricomycotina</taxon>
        <taxon>Agaricomycetes</taxon>
        <taxon>Agaricomycetidae</taxon>
        <taxon>Agaricales</taxon>
        <taxon>Agaricineae</taxon>
        <taxon>Strophariaceae</taxon>
        <taxon>Agrocybe</taxon>
    </lineage>
</organism>
<evidence type="ECO:0000313" key="3">
    <source>
        <dbReference type="Proteomes" id="UP001148786"/>
    </source>
</evidence>
<evidence type="ECO:0008006" key="4">
    <source>
        <dbReference type="Google" id="ProtNLM"/>
    </source>
</evidence>
<proteinExistence type="predicted"/>
<feature type="compositionally biased region" description="Polar residues" evidence="1">
    <location>
        <begin position="293"/>
        <end position="310"/>
    </location>
</feature>
<dbReference type="Proteomes" id="UP001148786">
    <property type="component" value="Unassembled WGS sequence"/>
</dbReference>
<reference evidence="2" key="1">
    <citation type="submission" date="2022-07" db="EMBL/GenBank/DDBJ databases">
        <title>Genome Sequence of Agrocybe chaxingu.</title>
        <authorList>
            <person name="Buettner E."/>
        </authorList>
    </citation>
    <scope>NUCLEOTIDE SEQUENCE</scope>
    <source>
        <strain evidence="2">MP-N11</strain>
    </source>
</reference>
<evidence type="ECO:0000313" key="2">
    <source>
        <dbReference type="EMBL" id="KAJ3508449.1"/>
    </source>
</evidence>
<protein>
    <recommendedName>
        <fullName evidence="4">Coilin</fullName>
    </recommendedName>
</protein>
<dbReference type="OrthoDB" id="74813at2759"/>
<evidence type="ECO:0000256" key="1">
    <source>
        <dbReference type="SAM" id="MobiDB-lite"/>
    </source>
</evidence>
<feature type="compositionally biased region" description="Polar residues" evidence="1">
    <location>
        <begin position="251"/>
        <end position="274"/>
    </location>
</feature>
<dbReference type="AlphaFoldDB" id="A0A9W8K0I2"/>
<name>A0A9W8K0I2_9AGAR</name>